<dbReference type="EMBL" id="JACVVK020000356">
    <property type="protein sequence ID" value="KAK7477191.1"/>
    <property type="molecule type" value="Genomic_DNA"/>
</dbReference>
<organism evidence="1 2">
    <name type="scientific">Batillaria attramentaria</name>
    <dbReference type="NCBI Taxonomy" id="370345"/>
    <lineage>
        <taxon>Eukaryota</taxon>
        <taxon>Metazoa</taxon>
        <taxon>Spiralia</taxon>
        <taxon>Lophotrochozoa</taxon>
        <taxon>Mollusca</taxon>
        <taxon>Gastropoda</taxon>
        <taxon>Caenogastropoda</taxon>
        <taxon>Sorbeoconcha</taxon>
        <taxon>Cerithioidea</taxon>
        <taxon>Batillariidae</taxon>
        <taxon>Batillaria</taxon>
    </lineage>
</organism>
<comment type="caution">
    <text evidence="1">The sequence shown here is derived from an EMBL/GenBank/DDBJ whole genome shotgun (WGS) entry which is preliminary data.</text>
</comment>
<proteinExistence type="predicted"/>
<protein>
    <submittedName>
        <fullName evidence="1">Uncharacterized protein</fullName>
    </submittedName>
</protein>
<sequence length="57" mass="6353">MKTCLPRPKPQQCGTCVGANMPRLMKLLHLRSSPIWTTFSLRLSSQLAGIPCKRGLE</sequence>
<keyword evidence="2" id="KW-1185">Reference proteome</keyword>
<evidence type="ECO:0000313" key="2">
    <source>
        <dbReference type="Proteomes" id="UP001519460"/>
    </source>
</evidence>
<dbReference type="Proteomes" id="UP001519460">
    <property type="component" value="Unassembled WGS sequence"/>
</dbReference>
<reference evidence="1 2" key="1">
    <citation type="journal article" date="2023" name="Sci. Data">
        <title>Genome assembly of the Korean intertidal mud-creeper Batillaria attramentaria.</title>
        <authorList>
            <person name="Patra A.K."/>
            <person name="Ho P.T."/>
            <person name="Jun S."/>
            <person name="Lee S.J."/>
            <person name="Kim Y."/>
            <person name="Won Y.J."/>
        </authorList>
    </citation>
    <scope>NUCLEOTIDE SEQUENCE [LARGE SCALE GENOMIC DNA]</scope>
    <source>
        <strain evidence="1">Wonlab-2016</strain>
    </source>
</reference>
<accession>A0ABD0JQL4</accession>
<gene>
    <name evidence="1" type="ORF">BaRGS_00031576</name>
</gene>
<dbReference type="AlphaFoldDB" id="A0ABD0JQL4"/>
<feature type="non-terminal residue" evidence="1">
    <location>
        <position position="57"/>
    </location>
</feature>
<evidence type="ECO:0000313" key="1">
    <source>
        <dbReference type="EMBL" id="KAK7477191.1"/>
    </source>
</evidence>
<name>A0ABD0JQL4_9CAEN</name>